<dbReference type="EMBL" id="CM007651">
    <property type="protein sequence ID" value="ONI27910.1"/>
    <property type="molecule type" value="Genomic_DNA"/>
</dbReference>
<dbReference type="GO" id="GO:0003677">
    <property type="term" value="F:DNA binding"/>
    <property type="evidence" value="ECO:0007669"/>
    <property type="project" value="InterPro"/>
</dbReference>
<dbReference type="EMBL" id="CM007651">
    <property type="protein sequence ID" value="ONI27909.1"/>
    <property type="molecule type" value="Genomic_DNA"/>
</dbReference>
<dbReference type="InterPro" id="IPR012337">
    <property type="entry name" value="RNaseH-like_sf"/>
</dbReference>
<organism evidence="2 3">
    <name type="scientific">Prunus persica</name>
    <name type="common">Peach</name>
    <name type="synonym">Amygdalus persica</name>
    <dbReference type="NCBI Taxonomy" id="3760"/>
    <lineage>
        <taxon>Eukaryota</taxon>
        <taxon>Viridiplantae</taxon>
        <taxon>Streptophyta</taxon>
        <taxon>Embryophyta</taxon>
        <taxon>Tracheophyta</taxon>
        <taxon>Spermatophyta</taxon>
        <taxon>Magnoliopsida</taxon>
        <taxon>eudicotyledons</taxon>
        <taxon>Gunneridae</taxon>
        <taxon>Pentapetalae</taxon>
        <taxon>rosids</taxon>
        <taxon>fabids</taxon>
        <taxon>Rosales</taxon>
        <taxon>Rosaceae</taxon>
        <taxon>Amygdaloideae</taxon>
        <taxon>Amygdaleae</taxon>
        <taxon>Prunus</taxon>
    </lineage>
</organism>
<dbReference type="Proteomes" id="UP000006882">
    <property type="component" value="Chromosome G1"/>
</dbReference>
<dbReference type="STRING" id="3760.A0A251QWR4"/>
<evidence type="ECO:0000313" key="3">
    <source>
        <dbReference type="Proteomes" id="UP000006882"/>
    </source>
</evidence>
<dbReference type="InterPro" id="IPR025525">
    <property type="entry name" value="hAT-like_transposase_RNase-H"/>
</dbReference>
<dbReference type="Gramene" id="ONI27910">
    <property type="protein sequence ID" value="ONI27910"/>
    <property type="gene ID" value="PRUPE_1G110600"/>
</dbReference>
<protein>
    <recommendedName>
        <fullName evidence="1">hAT-like transposase RNase-H fold domain-containing protein</fullName>
    </recommendedName>
</protein>
<gene>
    <name evidence="2" type="ORF">PRUPE_1G110600</name>
</gene>
<sequence length="262" mass="30027">MVSEMVQDAFVKIIDIINKVHGLSSSVKSLPLWNHTIFDLQQALKLRAMGEFSSKKIIDFHDVPSPEEWQKVEGVCKIVGSIYEVSNALFGTKHLTPNVYLYHLHELHEILTKMSTDSDSFIRTIAEDMLNKFVKYWDNMFLLLAMAAVLDPRFKMKYIEFVCSKVKGRDRNSQVAAVLGAIRKHFDEYMIRFPEKENFMSDSSSSDSNSGHSPSPAHLNHIFGVLKDYYRFIQSSNQPTKKSDLDCYLEEPILLGARILVN</sequence>
<evidence type="ECO:0000313" key="2">
    <source>
        <dbReference type="EMBL" id="ONI27910.1"/>
    </source>
</evidence>
<dbReference type="Pfam" id="PF14372">
    <property type="entry name" value="hAT-like_RNase-H"/>
    <property type="match status" value="1"/>
</dbReference>
<dbReference type="PANTHER" id="PTHR23272:SF135">
    <property type="entry name" value="ZINC FINGER BED DOMAIN-CONTAINING PROTEIN DAYSLEEPER-LIKE"/>
    <property type="match status" value="1"/>
</dbReference>
<reference evidence="2 3" key="1">
    <citation type="journal article" date="2013" name="Nat. Genet.">
        <title>The high-quality draft genome of peach (Prunus persica) identifies unique patterns of genetic diversity, domestication and genome evolution.</title>
        <authorList>
            <consortium name="International Peach Genome Initiative"/>
            <person name="Verde I."/>
            <person name="Abbott A.G."/>
            <person name="Scalabrin S."/>
            <person name="Jung S."/>
            <person name="Shu S."/>
            <person name="Marroni F."/>
            <person name="Zhebentyayeva T."/>
            <person name="Dettori M.T."/>
            <person name="Grimwood J."/>
            <person name="Cattonaro F."/>
            <person name="Zuccolo A."/>
            <person name="Rossini L."/>
            <person name="Jenkins J."/>
            <person name="Vendramin E."/>
            <person name="Meisel L.A."/>
            <person name="Decroocq V."/>
            <person name="Sosinski B."/>
            <person name="Prochnik S."/>
            <person name="Mitros T."/>
            <person name="Policriti A."/>
            <person name="Cipriani G."/>
            <person name="Dondini L."/>
            <person name="Ficklin S."/>
            <person name="Goodstein D.M."/>
            <person name="Xuan P."/>
            <person name="Del Fabbro C."/>
            <person name="Aramini V."/>
            <person name="Copetti D."/>
            <person name="Gonzalez S."/>
            <person name="Horner D.S."/>
            <person name="Falchi R."/>
            <person name="Lucas S."/>
            <person name="Mica E."/>
            <person name="Maldonado J."/>
            <person name="Lazzari B."/>
            <person name="Bielenberg D."/>
            <person name="Pirona R."/>
            <person name="Miculan M."/>
            <person name="Barakat A."/>
            <person name="Testolin R."/>
            <person name="Stella A."/>
            <person name="Tartarini S."/>
            <person name="Tonutti P."/>
            <person name="Arus P."/>
            <person name="Orellana A."/>
            <person name="Wells C."/>
            <person name="Main D."/>
            <person name="Vizzotto G."/>
            <person name="Silva H."/>
            <person name="Salamini F."/>
            <person name="Schmutz J."/>
            <person name="Morgante M."/>
            <person name="Rokhsar D.S."/>
        </authorList>
    </citation>
    <scope>NUCLEOTIDE SEQUENCE [LARGE SCALE GENOMIC DNA]</scope>
    <source>
        <strain evidence="3">cv. Nemared</strain>
    </source>
</reference>
<evidence type="ECO:0000259" key="1">
    <source>
        <dbReference type="Pfam" id="PF14372"/>
    </source>
</evidence>
<dbReference type="AlphaFoldDB" id="A0A251QWR4"/>
<keyword evidence="3" id="KW-1185">Reference proteome</keyword>
<feature type="domain" description="hAT-like transposase RNase-H fold" evidence="1">
    <location>
        <begin position="92"/>
        <end position="189"/>
    </location>
</feature>
<name>A0A251QWR4_PRUPE</name>
<dbReference type="PANTHER" id="PTHR23272">
    <property type="entry name" value="BED FINGER-RELATED"/>
    <property type="match status" value="1"/>
</dbReference>
<reference evidence="2" key="2">
    <citation type="submission" date="2016-12" db="EMBL/GenBank/DDBJ databases">
        <title>WGS assembly of Prunus persica.</title>
        <authorList>
            <person name="Verde I."/>
            <person name="Jenkins J."/>
            <person name="Dondini L."/>
            <person name="Micali S."/>
            <person name="Pagliarani G."/>
            <person name="Vendramin E."/>
            <person name="Paris R."/>
            <person name="Aramini V."/>
            <person name="Gazza L."/>
            <person name="Rossini L."/>
            <person name="Bassi D."/>
            <person name="Troggio M."/>
            <person name="Shu S."/>
            <person name="Grimwood J.H."/>
            <person name="Tartarini S."/>
            <person name="Dettori M.T."/>
            <person name="Schmutz J."/>
        </authorList>
    </citation>
    <scope>NUCLEOTIDE SEQUENCE</scope>
</reference>
<accession>A0A251QWR4</accession>
<dbReference type="SUPFAM" id="SSF53098">
    <property type="entry name" value="Ribonuclease H-like"/>
    <property type="match status" value="1"/>
</dbReference>
<dbReference type="Gramene" id="ONI27909">
    <property type="protein sequence ID" value="ONI27909"/>
    <property type="gene ID" value="PRUPE_1G110600"/>
</dbReference>
<dbReference type="eggNOG" id="KOG1121">
    <property type="taxonomic scope" value="Eukaryota"/>
</dbReference>
<proteinExistence type="predicted"/>